<accession>A0ABQ5IAW3</accession>
<protein>
    <submittedName>
        <fullName evidence="3">F-box protein-like protein</fullName>
    </submittedName>
</protein>
<dbReference type="Proteomes" id="UP001151760">
    <property type="component" value="Unassembled WGS sequence"/>
</dbReference>
<sequence>MHETKLSMEYWPGSLKPPNGVTLSVAGAYGCILVPGQMTHFVASLIFDSAKSCVMQGVSLGPEFLLVLSVFAMLAACASRAAATLSVISCRMAAWVIAGAADVDVLLGGILSTRYRNKESINDIVISRSRLMKIIIQKDLVIHSLILHDITEKIWNLRLPEIDTGMNDPIGGLVFLDSSRTGSLPSGRNPTDEDGDIGMGDPAGVSMSLGDEISSGGLGKVCTPRNGFKTFFPSCVLASKLLIPSSLFFLGRPCSDLKLHLSGDEFLMRYGKSGSISWRNLKSLCITRGKLKEGLVQNILSGRPVLETLELRDYYGFRQIDIASKSVKNLVLYGFSNLGDEIVDVIEINAPSILALTIQKGLLLWKVVLLNVSLLVEVELDYTKDGVFVTSPKDEEEELLKGLILSHRHVKKLKLGIFCSKMVPIACLKLIHGVLSHLEANGFTVPSNMKYLDIL</sequence>
<reference evidence="3" key="2">
    <citation type="submission" date="2022-01" db="EMBL/GenBank/DDBJ databases">
        <authorList>
            <person name="Yamashiro T."/>
            <person name="Shiraishi A."/>
            <person name="Satake H."/>
            <person name="Nakayama K."/>
        </authorList>
    </citation>
    <scope>NUCLEOTIDE SEQUENCE</scope>
</reference>
<dbReference type="EMBL" id="BQNB010020560">
    <property type="protein sequence ID" value="GJT97266.1"/>
    <property type="molecule type" value="Genomic_DNA"/>
</dbReference>
<feature type="domain" description="F-box/LRR-repeat protein 15/At3g58940/PEG3-like LRR" evidence="2">
    <location>
        <begin position="242"/>
        <end position="360"/>
    </location>
</feature>
<keyword evidence="1" id="KW-0812">Transmembrane</keyword>
<dbReference type="PANTHER" id="PTHR32212">
    <property type="entry name" value="CYCLIN-LIKE F-BOX"/>
    <property type="match status" value="1"/>
</dbReference>
<dbReference type="InterPro" id="IPR055411">
    <property type="entry name" value="LRR_FXL15/At3g58940/PEG3-like"/>
</dbReference>
<evidence type="ECO:0000313" key="4">
    <source>
        <dbReference type="Proteomes" id="UP001151760"/>
    </source>
</evidence>
<dbReference type="PANTHER" id="PTHR32212:SF454">
    <property type="entry name" value="F-BOX DOMAIN, LEUCINE-RICH REPEAT DOMAIN, L DOMAIN-CONTAINING PROTEIN"/>
    <property type="match status" value="1"/>
</dbReference>
<feature type="transmembrane region" description="Helical" evidence="1">
    <location>
        <begin position="64"/>
        <end position="86"/>
    </location>
</feature>
<evidence type="ECO:0000259" key="2">
    <source>
        <dbReference type="Pfam" id="PF24758"/>
    </source>
</evidence>
<reference evidence="3" key="1">
    <citation type="journal article" date="2022" name="Int. J. Mol. Sci.">
        <title>Draft Genome of Tanacetum Coccineum: Genomic Comparison of Closely Related Tanacetum-Family Plants.</title>
        <authorList>
            <person name="Yamashiro T."/>
            <person name="Shiraishi A."/>
            <person name="Nakayama K."/>
            <person name="Satake H."/>
        </authorList>
    </citation>
    <scope>NUCLEOTIDE SEQUENCE</scope>
</reference>
<evidence type="ECO:0000313" key="3">
    <source>
        <dbReference type="EMBL" id="GJT97266.1"/>
    </source>
</evidence>
<gene>
    <name evidence="3" type="ORF">Tco_1092784</name>
</gene>
<dbReference type="PROSITE" id="PS51257">
    <property type="entry name" value="PROKAR_LIPOPROTEIN"/>
    <property type="match status" value="1"/>
</dbReference>
<keyword evidence="1" id="KW-0472">Membrane</keyword>
<feature type="transmembrane region" description="Helical" evidence="1">
    <location>
        <begin position="20"/>
        <end position="43"/>
    </location>
</feature>
<keyword evidence="1" id="KW-1133">Transmembrane helix</keyword>
<evidence type="ECO:0000256" key="1">
    <source>
        <dbReference type="SAM" id="Phobius"/>
    </source>
</evidence>
<name>A0ABQ5IAW3_9ASTR</name>
<comment type="caution">
    <text evidence="3">The sequence shown here is derived from an EMBL/GenBank/DDBJ whole genome shotgun (WGS) entry which is preliminary data.</text>
</comment>
<keyword evidence="4" id="KW-1185">Reference proteome</keyword>
<organism evidence="3 4">
    <name type="scientific">Tanacetum coccineum</name>
    <dbReference type="NCBI Taxonomy" id="301880"/>
    <lineage>
        <taxon>Eukaryota</taxon>
        <taxon>Viridiplantae</taxon>
        <taxon>Streptophyta</taxon>
        <taxon>Embryophyta</taxon>
        <taxon>Tracheophyta</taxon>
        <taxon>Spermatophyta</taxon>
        <taxon>Magnoliopsida</taxon>
        <taxon>eudicotyledons</taxon>
        <taxon>Gunneridae</taxon>
        <taxon>Pentapetalae</taxon>
        <taxon>asterids</taxon>
        <taxon>campanulids</taxon>
        <taxon>Asterales</taxon>
        <taxon>Asteraceae</taxon>
        <taxon>Asteroideae</taxon>
        <taxon>Anthemideae</taxon>
        <taxon>Anthemidinae</taxon>
        <taxon>Tanacetum</taxon>
    </lineage>
</organism>
<proteinExistence type="predicted"/>
<dbReference type="Pfam" id="PF24758">
    <property type="entry name" value="LRR_At5g56370"/>
    <property type="match status" value="1"/>
</dbReference>